<comment type="caution">
    <text evidence="3">The sequence shown here is derived from an EMBL/GenBank/DDBJ whole genome shotgun (WGS) entry which is preliminary data.</text>
</comment>
<dbReference type="InterPro" id="IPR013087">
    <property type="entry name" value="Znf_C2H2_type"/>
</dbReference>
<feature type="region of interest" description="Disordered" evidence="1">
    <location>
        <begin position="47"/>
        <end position="67"/>
    </location>
</feature>
<keyword evidence="4" id="KW-1185">Reference proteome</keyword>
<accession>A0A081KCI4</accession>
<evidence type="ECO:0000313" key="3">
    <source>
        <dbReference type="EMBL" id="KEI71860.1"/>
    </source>
</evidence>
<dbReference type="AlphaFoldDB" id="A0A081KCI4"/>
<feature type="domain" description="C2H2-type" evidence="2">
    <location>
        <begin position="218"/>
        <end position="250"/>
    </location>
</feature>
<dbReference type="Proteomes" id="UP000027997">
    <property type="component" value="Unassembled WGS sequence"/>
</dbReference>
<sequence>MYFFGDTFMDIALSTGFIAKISYTHSLAPNKLVFSSRSNRSRISITQCSGKKPTLPNSSEEFKKNSPEKRIADRVSNKRLRSEILNTEKNHSTSSTSSLVKEESVEISCFDQRFQNTDIKPEPSFPLDIDSYHTLQHDHDYAKKVQPESNSESVYPLFLFKHSGVSHHLTGGESQSLQQAESNNSNIGSPYEMDEELPLFQCNWLKRKRAGDAGENGYRCVILDCKQKDGIQRPSFTSHRNWHDHMISKHGNGYPDPRNEDNPLTNSHAFGESILAIQNNIVCKVNGCYEFPFGSFKELGMHLKTQHKDVLDCQPFNLTWKPGVRKTETDRFLSQLNNDHYLGKRYQTRHGNGFLCFDPPCYPVRQTPEGLCDYWLDSHVGFRSLCPIRSCTFERGELLGFRDYKGLYQHMKSQHPEPLNNESLDFSPFTSAILSSFQALPLLVSTNT</sequence>
<evidence type="ECO:0000313" key="4">
    <source>
        <dbReference type="Proteomes" id="UP000027997"/>
    </source>
</evidence>
<dbReference type="EMBL" id="JOJP01000001">
    <property type="protein sequence ID" value="KEI71860.1"/>
    <property type="molecule type" value="Genomic_DNA"/>
</dbReference>
<evidence type="ECO:0000256" key="1">
    <source>
        <dbReference type="SAM" id="MobiDB-lite"/>
    </source>
</evidence>
<organism evidence="3 4">
    <name type="scientific">Endozoicomonas elysicola</name>
    <dbReference type="NCBI Taxonomy" id="305900"/>
    <lineage>
        <taxon>Bacteria</taxon>
        <taxon>Pseudomonadati</taxon>
        <taxon>Pseudomonadota</taxon>
        <taxon>Gammaproteobacteria</taxon>
        <taxon>Oceanospirillales</taxon>
        <taxon>Endozoicomonadaceae</taxon>
        <taxon>Endozoicomonas</taxon>
    </lineage>
</organism>
<protein>
    <recommendedName>
        <fullName evidence="2">C2H2-type domain-containing protein</fullName>
    </recommendedName>
</protein>
<feature type="domain" description="C2H2-type" evidence="2">
    <location>
        <begin position="384"/>
        <end position="415"/>
    </location>
</feature>
<feature type="domain" description="C2H2-type" evidence="2">
    <location>
        <begin position="281"/>
        <end position="307"/>
    </location>
</feature>
<dbReference type="SMART" id="SM00355">
    <property type="entry name" value="ZnF_C2H2"/>
    <property type="match status" value="3"/>
</dbReference>
<proteinExistence type="predicted"/>
<name>A0A081KCI4_9GAMM</name>
<evidence type="ECO:0000259" key="2">
    <source>
        <dbReference type="SMART" id="SM00355"/>
    </source>
</evidence>
<gene>
    <name evidence="3" type="ORF">GV64_14945</name>
</gene>
<reference evidence="3 4" key="1">
    <citation type="submission" date="2014-06" db="EMBL/GenBank/DDBJ databases">
        <title>Whole Genome Sequences of Three Symbiotic Endozoicomonas Bacteria.</title>
        <authorList>
            <person name="Neave M.J."/>
            <person name="Apprill A."/>
            <person name="Voolstra C.R."/>
        </authorList>
    </citation>
    <scope>NUCLEOTIDE SEQUENCE [LARGE SCALE GENOMIC DNA]</scope>
    <source>
        <strain evidence="3 4">DSM 22380</strain>
    </source>
</reference>